<feature type="domain" description="Expansin-like EG45" evidence="1">
    <location>
        <begin position="65"/>
        <end position="155"/>
    </location>
</feature>
<name>A0A8T2UX12_CERRI</name>
<dbReference type="AlphaFoldDB" id="A0A8T2UX12"/>
<protein>
    <recommendedName>
        <fullName evidence="1">Expansin-like EG45 domain-containing protein</fullName>
    </recommendedName>
</protein>
<dbReference type="InterPro" id="IPR007112">
    <property type="entry name" value="Expansin/allergen_DPBB_dom"/>
</dbReference>
<dbReference type="Gene3D" id="2.40.40.10">
    <property type="entry name" value="RlpA-like domain"/>
    <property type="match status" value="1"/>
</dbReference>
<dbReference type="SMART" id="SM00837">
    <property type="entry name" value="DPBB_1"/>
    <property type="match status" value="1"/>
</dbReference>
<dbReference type="GO" id="GO:0009627">
    <property type="term" value="P:systemic acquired resistance"/>
    <property type="evidence" value="ECO:0007669"/>
    <property type="project" value="InterPro"/>
</dbReference>
<dbReference type="SUPFAM" id="SSF50685">
    <property type="entry name" value="Barwin-like endoglucanases"/>
    <property type="match status" value="1"/>
</dbReference>
<dbReference type="Proteomes" id="UP000825935">
    <property type="component" value="Chromosome 3"/>
</dbReference>
<comment type="caution">
    <text evidence="2">The sequence shown here is derived from an EMBL/GenBank/DDBJ whole genome shotgun (WGS) entry which is preliminary data.</text>
</comment>
<dbReference type="InterPro" id="IPR044206">
    <property type="entry name" value="EGC1/2"/>
</dbReference>
<evidence type="ECO:0000313" key="3">
    <source>
        <dbReference type="Proteomes" id="UP000825935"/>
    </source>
</evidence>
<dbReference type="Pfam" id="PF03330">
    <property type="entry name" value="DPBB_1"/>
    <property type="match status" value="1"/>
</dbReference>
<dbReference type="InterPro" id="IPR009009">
    <property type="entry name" value="RlpA-like_DPBB"/>
</dbReference>
<dbReference type="PANTHER" id="PTHR47295">
    <property type="entry name" value="EG45-LIKE DOMAIN CONTAINING PROTEIN 1-RELATED"/>
    <property type="match status" value="1"/>
</dbReference>
<evidence type="ECO:0000313" key="2">
    <source>
        <dbReference type="EMBL" id="KAH7440697.1"/>
    </source>
</evidence>
<reference evidence="2" key="1">
    <citation type="submission" date="2021-08" db="EMBL/GenBank/DDBJ databases">
        <title>WGS assembly of Ceratopteris richardii.</title>
        <authorList>
            <person name="Marchant D.B."/>
            <person name="Chen G."/>
            <person name="Jenkins J."/>
            <person name="Shu S."/>
            <person name="Leebens-Mack J."/>
            <person name="Grimwood J."/>
            <person name="Schmutz J."/>
            <person name="Soltis P."/>
            <person name="Soltis D."/>
            <person name="Chen Z.-H."/>
        </authorList>
    </citation>
    <scope>NUCLEOTIDE SEQUENCE</scope>
    <source>
        <strain evidence="2">Whitten #5841</strain>
        <tissue evidence="2">Leaf</tissue>
    </source>
</reference>
<sequence>MQMQEVRWSLDNLAGDNQGLSEMTSNIRTFSYIYVFTIVSCMLALEFNGAEAIAGTATYYTESTPSACYGDDSSQFPSDGNFAAASSAIFNGGAACGQYYTIACTGNGCNGGGPISVEIVDLCPGCAANQFDLSETAFSKIADTAVGVIDIDYSQCQQYRGLIWS</sequence>
<dbReference type="PROSITE" id="PS50842">
    <property type="entry name" value="EXPANSIN_EG45"/>
    <property type="match status" value="1"/>
</dbReference>
<accession>A0A8T2UX12</accession>
<dbReference type="GO" id="GO:0048046">
    <property type="term" value="C:apoplast"/>
    <property type="evidence" value="ECO:0007669"/>
    <property type="project" value="InterPro"/>
</dbReference>
<dbReference type="PANTHER" id="PTHR47295:SF14">
    <property type="entry name" value="OS06G0688300 PROTEIN"/>
    <property type="match status" value="1"/>
</dbReference>
<keyword evidence="3" id="KW-1185">Reference proteome</keyword>
<dbReference type="EMBL" id="CM035408">
    <property type="protein sequence ID" value="KAH7440697.1"/>
    <property type="molecule type" value="Genomic_DNA"/>
</dbReference>
<dbReference type="OrthoDB" id="587249at2759"/>
<gene>
    <name evidence="2" type="ORF">KP509_03G006400</name>
</gene>
<organism evidence="2 3">
    <name type="scientific">Ceratopteris richardii</name>
    <name type="common">Triangle waterfern</name>
    <dbReference type="NCBI Taxonomy" id="49495"/>
    <lineage>
        <taxon>Eukaryota</taxon>
        <taxon>Viridiplantae</taxon>
        <taxon>Streptophyta</taxon>
        <taxon>Embryophyta</taxon>
        <taxon>Tracheophyta</taxon>
        <taxon>Polypodiopsida</taxon>
        <taxon>Polypodiidae</taxon>
        <taxon>Polypodiales</taxon>
        <taxon>Pteridineae</taxon>
        <taxon>Pteridaceae</taxon>
        <taxon>Parkerioideae</taxon>
        <taxon>Ceratopteris</taxon>
    </lineage>
</organism>
<dbReference type="InterPro" id="IPR036908">
    <property type="entry name" value="RlpA-like_sf"/>
</dbReference>
<evidence type="ECO:0000259" key="1">
    <source>
        <dbReference type="PROSITE" id="PS50842"/>
    </source>
</evidence>
<dbReference type="CDD" id="cd22269">
    <property type="entry name" value="DPBB_EG45-like"/>
    <property type="match status" value="1"/>
</dbReference>
<proteinExistence type="predicted"/>